<evidence type="ECO:0000259" key="2">
    <source>
        <dbReference type="Pfam" id="PF14403"/>
    </source>
</evidence>
<dbReference type="InterPro" id="IPR025841">
    <property type="entry name" value="CP_ATPgrasp_2"/>
</dbReference>
<dbReference type="Gene3D" id="3.40.50.11290">
    <property type="match status" value="1"/>
</dbReference>
<dbReference type="EMBL" id="BAABAT010000022">
    <property type="protein sequence ID" value="GAA4255831.1"/>
    <property type="molecule type" value="Genomic_DNA"/>
</dbReference>
<dbReference type="RefSeq" id="WP_345132840.1">
    <property type="nucleotide sequence ID" value="NZ_BAABAT010000022.1"/>
</dbReference>
<evidence type="ECO:0000259" key="1">
    <source>
        <dbReference type="Pfam" id="PF04168"/>
    </source>
</evidence>
<evidence type="ECO:0000313" key="3">
    <source>
        <dbReference type="EMBL" id="GAA4255831.1"/>
    </source>
</evidence>
<protein>
    <submittedName>
        <fullName evidence="3">Circularly permuted type 2 ATP-grasp protein</fullName>
    </submittedName>
</protein>
<sequence length="876" mass="92009">MSVAAPRADDERPVAGYALRIGRGLLEAIAPVGVDELLDADGRVRPASRDLGASIDLLGPAGLAHRRSQAARLAEDDGVTYGLADSARAARRWLVDPLPLALDAGEWAGLEAGLIQRARLLDLVLTDLYGPRTLLRDGLLPAAAVLAHSGFLREADGIRVPGAHQLFLAATDLGRDASGRWHVLADRTQAPSGAGYAMANRRIVSQVMPGLHRDTRLARLRGFFHDMRASLQQIAPSGTEAPRVVLLTPGPGAETAFDQSFVATLLGFPLVTGEDLVVQDGRVWMRGLSRLEPVDVILRRVDAAFADPLDLRPDSRLGVPGLLDAARRGQVSIVNPLGSGVLENPALAAHLPALAQRLLGEPLRLPSPRAWWCGDPAHLREVQARFAGLVVRPLARGAGTSSRVVAELSSAQRTALAARIAAEPALWCAQEPLALSTAPIVTDGALEPRPVVLRGFAVSRGDGYQVMPGGLARLAGRPGTQVVTSALGAVAKDVWVPAAQSVPGAAAAVDVAGHDTGDLAAEAALSPVPRAAEDLYWLGRYGERAEGVVRLLRVTDDLAEDWSRRPGSAGAAALRVVLDVLAEVTGVAEADGSGGPQAGLLRHAVDAATPGTLGFAVRRTVDTAHAVREQLSLDTWLVLGGLDRVLGELDGLAGQAAPGLEPALRPTLARVLEGLLALAGIGAESMVRDSAHAFMEAGRRVERALHVIGVLRGAFGTVAPPAVEAMVLEPVLVAGESIITYRRRAAVRRLGATGPGTAADVLELLLLDRTNPRAVAYQLDRLTDALRALPPAVDDGVRGTREDLTGALLAIQAAVREASPAQWCTPGPDGRRAVLRARLDELTAGLSALSSMIETVYFRRPAPLRPLSAASGRWLR</sequence>
<dbReference type="InterPro" id="IPR051680">
    <property type="entry name" value="ATP-dep_Glu-Cys_Ligase-2"/>
</dbReference>
<dbReference type="Gene3D" id="3.30.1490.270">
    <property type="match status" value="1"/>
</dbReference>
<comment type="caution">
    <text evidence="3">The sequence shown here is derived from an EMBL/GenBank/DDBJ whole genome shotgun (WGS) entry which is preliminary data.</text>
</comment>
<name>A0ABP8DHD4_9ACTN</name>
<dbReference type="InterPro" id="IPR007296">
    <property type="entry name" value="DUF403"/>
</dbReference>
<dbReference type="PANTHER" id="PTHR34595">
    <property type="entry name" value="BLR5612 PROTEIN"/>
    <property type="match status" value="1"/>
</dbReference>
<proteinExistence type="predicted"/>
<keyword evidence="4" id="KW-1185">Reference proteome</keyword>
<reference evidence="4" key="1">
    <citation type="journal article" date="2019" name="Int. J. Syst. Evol. Microbiol.">
        <title>The Global Catalogue of Microorganisms (GCM) 10K type strain sequencing project: providing services to taxonomists for standard genome sequencing and annotation.</title>
        <authorList>
            <consortium name="The Broad Institute Genomics Platform"/>
            <consortium name="The Broad Institute Genome Sequencing Center for Infectious Disease"/>
            <person name="Wu L."/>
            <person name="Ma J."/>
        </authorList>
    </citation>
    <scope>NUCLEOTIDE SEQUENCE [LARGE SCALE GENOMIC DNA]</scope>
    <source>
        <strain evidence="4">JCM 17441</strain>
    </source>
</reference>
<dbReference type="Pfam" id="PF14403">
    <property type="entry name" value="CP_ATPgrasp_2"/>
    <property type="match status" value="1"/>
</dbReference>
<dbReference type="Proteomes" id="UP001500620">
    <property type="component" value="Unassembled WGS sequence"/>
</dbReference>
<organism evidence="3 4">
    <name type="scientific">Dactylosporangium darangshiense</name>
    <dbReference type="NCBI Taxonomy" id="579108"/>
    <lineage>
        <taxon>Bacteria</taxon>
        <taxon>Bacillati</taxon>
        <taxon>Actinomycetota</taxon>
        <taxon>Actinomycetes</taxon>
        <taxon>Micromonosporales</taxon>
        <taxon>Micromonosporaceae</taxon>
        <taxon>Dactylosporangium</taxon>
    </lineage>
</organism>
<feature type="domain" description="DUF403" evidence="1">
    <location>
        <begin position="529"/>
        <end position="858"/>
    </location>
</feature>
<gene>
    <name evidence="3" type="ORF">GCM10022255_066190</name>
</gene>
<dbReference type="PANTHER" id="PTHR34595:SF2">
    <property type="entry name" value="BLR2978 PROTEIN"/>
    <property type="match status" value="1"/>
</dbReference>
<feature type="domain" description="Circularly permuted ATP-grasp type 2" evidence="2">
    <location>
        <begin position="99"/>
        <end position="475"/>
    </location>
</feature>
<dbReference type="Pfam" id="PF04168">
    <property type="entry name" value="Alpha-E"/>
    <property type="match status" value="1"/>
</dbReference>
<accession>A0ABP8DHD4</accession>
<dbReference type="SUPFAM" id="SSF56059">
    <property type="entry name" value="Glutathione synthetase ATP-binding domain-like"/>
    <property type="match status" value="1"/>
</dbReference>
<evidence type="ECO:0000313" key="4">
    <source>
        <dbReference type="Proteomes" id="UP001500620"/>
    </source>
</evidence>